<evidence type="ECO:0000313" key="2">
    <source>
        <dbReference type="Proteomes" id="UP000245507"/>
    </source>
</evidence>
<comment type="caution">
    <text evidence="1">The sequence shown here is derived from an EMBL/GenBank/DDBJ whole genome shotgun (WGS) entry which is preliminary data.</text>
</comment>
<gene>
    <name evidence="1" type="ORF">DJ010_04765</name>
</gene>
<keyword evidence="2" id="KW-1185">Reference proteome</keyword>
<proteinExistence type="predicted"/>
<evidence type="ECO:0000313" key="1">
    <source>
        <dbReference type="EMBL" id="PWN04916.1"/>
    </source>
</evidence>
<dbReference type="AlphaFoldDB" id="A0A316TYG6"/>
<dbReference type="RefSeq" id="WP_109692421.1">
    <property type="nucleotide sequence ID" value="NZ_QGDD01000001.1"/>
</dbReference>
<name>A0A316TYG6_9ACTN</name>
<organism evidence="1 2">
    <name type="scientific">Nocardioides silvaticus</name>
    <dbReference type="NCBI Taxonomy" id="2201891"/>
    <lineage>
        <taxon>Bacteria</taxon>
        <taxon>Bacillati</taxon>
        <taxon>Actinomycetota</taxon>
        <taxon>Actinomycetes</taxon>
        <taxon>Propionibacteriales</taxon>
        <taxon>Nocardioidaceae</taxon>
        <taxon>Nocardioides</taxon>
    </lineage>
</organism>
<accession>A0A316TYG6</accession>
<sequence length="328" mass="36191">MPFVEVSPVPSALAYRSLRRVASAPVARQVVQRLRAQHDELLLRIGRLETHLLSSVTKPEKLEDIEFRVFSQFGEDGILQYLIRSIGPHADTFVEIGTGDYRESNTRFLVQNNNWRGLVIDGGESHVEFVLRTGMAWRHDVEPVSAFVTRENINDLIRDNGFSGEIGVLSIDVDGTDYWLWEAVDVVNPAIVVMEYNALFGPDAAITVPYDPAFVNSEAHYSQLYFGASVGAFVHLANQRGYRFVGCSSNGANAFFVRDDIGGDLPSLTSAEGYRASRFLTSRNPDGTMSRMRSVPDRIKLIGNLPVVDVTTGGTTTVAEACASWAAQ</sequence>
<protein>
    <submittedName>
        <fullName evidence="1">Uncharacterized protein</fullName>
    </submittedName>
</protein>
<dbReference type="Proteomes" id="UP000245507">
    <property type="component" value="Unassembled WGS sequence"/>
</dbReference>
<dbReference type="EMBL" id="QGDD01000001">
    <property type="protein sequence ID" value="PWN04916.1"/>
    <property type="molecule type" value="Genomic_DNA"/>
</dbReference>
<reference evidence="1 2" key="1">
    <citation type="submission" date="2018-05" db="EMBL/GenBank/DDBJ databases">
        <title>Nocardioides silvaticus genome.</title>
        <authorList>
            <person name="Li C."/>
            <person name="Wang G."/>
        </authorList>
    </citation>
    <scope>NUCLEOTIDE SEQUENCE [LARGE SCALE GENOMIC DNA]</scope>
    <source>
        <strain evidence="1 2">CCTCC AB 2018079</strain>
    </source>
</reference>
<dbReference type="OrthoDB" id="9810122at2"/>